<dbReference type="AlphaFoldDB" id="A0A2V4WZW3"/>
<evidence type="ECO:0000313" key="2">
    <source>
        <dbReference type="Proteomes" id="UP000248054"/>
    </source>
</evidence>
<reference evidence="1 2" key="1">
    <citation type="submission" date="2018-06" db="EMBL/GenBank/DDBJ databases">
        <title>Genomic Encyclopedia of Type Strains, Phase III (KMG-III): the genomes of soil and plant-associated and newly described type strains.</title>
        <authorList>
            <person name="Whitman W."/>
        </authorList>
    </citation>
    <scope>NUCLEOTIDE SEQUENCE [LARGE SCALE GENOMIC DNA]</scope>
    <source>
        <strain evidence="1 2">CECT 7945</strain>
    </source>
</reference>
<name>A0A2V4WZW3_9FLAO</name>
<accession>A0A2V4WZW3</accession>
<organism evidence="1 2">
    <name type="scientific">Winogradskyella epiphytica</name>
    <dbReference type="NCBI Taxonomy" id="262005"/>
    <lineage>
        <taxon>Bacteria</taxon>
        <taxon>Pseudomonadati</taxon>
        <taxon>Bacteroidota</taxon>
        <taxon>Flavobacteriia</taxon>
        <taxon>Flavobacteriales</taxon>
        <taxon>Flavobacteriaceae</taxon>
        <taxon>Winogradskyella</taxon>
    </lineage>
</organism>
<sequence>MVQFTQSIFQISASILSTGHLITTPTQGNLYIHQDDLNN</sequence>
<evidence type="ECO:0000313" key="1">
    <source>
        <dbReference type="EMBL" id="PYE83192.1"/>
    </source>
</evidence>
<dbReference type="EMBL" id="QJTD01000001">
    <property type="protein sequence ID" value="PYE83192.1"/>
    <property type="molecule type" value="Genomic_DNA"/>
</dbReference>
<proteinExistence type="predicted"/>
<comment type="caution">
    <text evidence="1">The sequence shown here is derived from an EMBL/GenBank/DDBJ whole genome shotgun (WGS) entry which is preliminary data.</text>
</comment>
<keyword evidence="2" id="KW-1185">Reference proteome</keyword>
<protein>
    <submittedName>
        <fullName evidence="1">Uncharacterized protein</fullName>
    </submittedName>
</protein>
<gene>
    <name evidence="1" type="ORF">DFQ11_101623</name>
</gene>
<dbReference type="Proteomes" id="UP000248054">
    <property type="component" value="Unassembled WGS sequence"/>
</dbReference>